<dbReference type="Proteomes" id="UP001139354">
    <property type="component" value="Unassembled WGS sequence"/>
</dbReference>
<evidence type="ECO:0000313" key="1">
    <source>
        <dbReference type="EMBL" id="MCC2030625.1"/>
    </source>
</evidence>
<evidence type="ECO:0000313" key="2">
    <source>
        <dbReference type="Proteomes" id="UP001139354"/>
    </source>
</evidence>
<protein>
    <submittedName>
        <fullName evidence="1">Uncharacterized protein</fullName>
    </submittedName>
</protein>
<comment type="caution">
    <text evidence="1">The sequence shown here is derived from an EMBL/GenBank/DDBJ whole genome shotgun (WGS) entry which is preliminary data.</text>
</comment>
<dbReference type="RefSeq" id="WP_229382535.1">
    <property type="nucleotide sequence ID" value="NZ_JAGTTN010000001.1"/>
</dbReference>
<reference evidence="1" key="1">
    <citation type="submission" date="2021-04" db="EMBL/GenBank/DDBJ databases">
        <title>Microbacterium tenobrionis sp. nov. and Microbacterium allomyrinae sp. nov., isolated from larvae of Tenobrio molitor and Allomyrina dichotoma, respectively.</title>
        <authorList>
            <person name="Lee S.D."/>
        </authorList>
    </citation>
    <scope>NUCLEOTIDE SEQUENCE</scope>
    <source>
        <strain evidence="1">BWT-G7</strain>
    </source>
</reference>
<organism evidence="1 2">
    <name type="scientific">Microbacterium allomyrinae</name>
    <dbReference type="NCBI Taxonomy" id="2830666"/>
    <lineage>
        <taxon>Bacteria</taxon>
        <taxon>Bacillati</taxon>
        <taxon>Actinomycetota</taxon>
        <taxon>Actinomycetes</taxon>
        <taxon>Micrococcales</taxon>
        <taxon>Microbacteriaceae</taxon>
        <taxon>Microbacterium</taxon>
    </lineage>
</organism>
<accession>A0A9X1LRJ9</accession>
<keyword evidence="2" id="KW-1185">Reference proteome</keyword>
<name>A0A9X1LRJ9_9MICO</name>
<proteinExistence type="predicted"/>
<dbReference type="EMBL" id="JAGTTN010000001">
    <property type="protein sequence ID" value="MCC2030625.1"/>
    <property type="molecule type" value="Genomic_DNA"/>
</dbReference>
<gene>
    <name evidence="1" type="ORF">KEC57_00330</name>
</gene>
<dbReference type="AlphaFoldDB" id="A0A9X1LRJ9"/>
<sequence>MRRPSSDDELAQIIESALWDAKGDQGTASVIAADAIRAAGYRVVVGAVTRATVKALGEPVDDSAAMRHEMVLRGAQVLDDPDAGRNYKSTIEAMRAVLADLKGADGGAAHVFKLLVDEIRAPERSGDDPEVVNSA</sequence>